<sequence length="239" mass="26141">MQKVNPPPALPLLTIAVPATPSTASADDDAPASPSSTTSKSSPTNSECSDVPVVSRSPKPAKGFLETPSLLPPVHEYSAHLDSLTSRSIPAQLAHTHPYARLVSKKDGSKRRKIWNHALEKSIFTSQEISSMGAPRRRTIYIASLEAHVDQLHAQLLDLGLYPVPFERLEIYRGLNSKTAKSMVAGLHHDSSHIKMKLLELERANRGLDDLLTQNASVPDSGPIRRHSVDMPVSYSHRK</sequence>
<dbReference type="EMBL" id="SFCI01000020">
    <property type="protein sequence ID" value="TFY83602.1"/>
    <property type="molecule type" value="Genomic_DNA"/>
</dbReference>
<feature type="region of interest" description="Disordered" evidence="1">
    <location>
        <begin position="214"/>
        <end position="239"/>
    </location>
</feature>
<reference evidence="2 3" key="1">
    <citation type="submission" date="2019-02" db="EMBL/GenBank/DDBJ databases">
        <title>Genome sequencing of the rare red list fungi Hericium alpestre (H. flagellum).</title>
        <authorList>
            <person name="Buettner E."/>
            <person name="Kellner H."/>
        </authorList>
    </citation>
    <scope>NUCLEOTIDE SEQUENCE [LARGE SCALE GENOMIC DNA]</scope>
    <source>
        <strain evidence="2 3">DSM 108284</strain>
    </source>
</reference>
<feature type="compositionally biased region" description="Low complexity" evidence="1">
    <location>
        <begin position="18"/>
        <end position="44"/>
    </location>
</feature>
<proteinExistence type="predicted"/>
<evidence type="ECO:0000313" key="2">
    <source>
        <dbReference type="EMBL" id="TFY83602.1"/>
    </source>
</evidence>
<dbReference type="STRING" id="135208.A0A4Z0A973"/>
<gene>
    <name evidence="2" type="ORF">EWM64_g428</name>
</gene>
<name>A0A4Z0A973_9AGAM</name>
<dbReference type="AlphaFoldDB" id="A0A4Z0A973"/>
<dbReference type="OrthoDB" id="3245901at2759"/>
<protein>
    <submittedName>
        <fullName evidence="2">Uncharacterized protein</fullName>
    </submittedName>
</protein>
<evidence type="ECO:0000313" key="3">
    <source>
        <dbReference type="Proteomes" id="UP000298061"/>
    </source>
</evidence>
<keyword evidence="3" id="KW-1185">Reference proteome</keyword>
<feature type="region of interest" description="Disordered" evidence="1">
    <location>
        <begin position="1"/>
        <end position="68"/>
    </location>
</feature>
<evidence type="ECO:0000256" key="1">
    <source>
        <dbReference type="SAM" id="MobiDB-lite"/>
    </source>
</evidence>
<dbReference type="Proteomes" id="UP000298061">
    <property type="component" value="Unassembled WGS sequence"/>
</dbReference>
<comment type="caution">
    <text evidence="2">The sequence shown here is derived from an EMBL/GenBank/DDBJ whole genome shotgun (WGS) entry which is preliminary data.</text>
</comment>
<accession>A0A4Z0A973</accession>
<feature type="compositionally biased region" description="Pro residues" evidence="1">
    <location>
        <begin position="1"/>
        <end position="10"/>
    </location>
</feature>
<organism evidence="2 3">
    <name type="scientific">Hericium alpestre</name>
    <dbReference type="NCBI Taxonomy" id="135208"/>
    <lineage>
        <taxon>Eukaryota</taxon>
        <taxon>Fungi</taxon>
        <taxon>Dikarya</taxon>
        <taxon>Basidiomycota</taxon>
        <taxon>Agaricomycotina</taxon>
        <taxon>Agaricomycetes</taxon>
        <taxon>Russulales</taxon>
        <taxon>Hericiaceae</taxon>
        <taxon>Hericium</taxon>
    </lineage>
</organism>